<dbReference type="KEGG" id="fcy:FRACYDRAFT_277491"/>
<dbReference type="EMBL" id="KV784377">
    <property type="protein sequence ID" value="OEU09116.1"/>
    <property type="molecule type" value="Genomic_DNA"/>
</dbReference>
<protein>
    <submittedName>
        <fullName evidence="1">Uncharacterized protein</fullName>
    </submittedName>
</protein>
<sequence>MESLVGLNADDAKTKIYTNFIKFDPITNEKRRFNIYVCDNNPNIVLSETTTIEINNNKRQQRSNNNCTAKAHRNNRIRLFVNTNTNTVTRIPGIG</sequence>
<dbReference type="AlphaFoldDB" id="A0A1E7ETF0"/>
<gene>
    <name evidence="1" type="ORF">FRACYDRAFT_277491</name>
</gene>
<keyword evidence="2" id="KW-1185">Reference proteome</keyword>
<evidence type="ECO:0000313" key="1">
    <source>
        <dbReference type="EMBL" id="OEU09116.1"/>
    </source>
</evidence>
<proteinExistence type="predicted"/>
<evidence type="ECO:0000313" key="2">
    <source>
        <dbReference type="Proteomes" id="UP000095751"/>
    </source>
</evidence>
<reference evidence="1 2" key="1">
    <citation type="submission" date="2016-09" db="EMBL/GenBank/DDBJ databases">
        <title>Extensive genetic diversity and differential bi-allelic expression allows diatom success in the polar Southern Ocean.</title>
        <authorList>
            <consortium name="DOE Joint Genome Institute"/>
            <person name="Mock T."/>
            <person name="Otillar R.P."/>
            <person name="Strauss J."/>
            <person name="Dupont C."/>
            <person name="Frickenhaus S."/>
            <person name="Maumus F."/>
            <person name="Mcmullan M."/>
            <person name="Sanges R."/>
            <person name="Schmutz J."/>
            <person name="Toseland A."/>
            <person name="Valas R."/>
            <person name="Veluchamy A."/>
            <person name="Ward B.J."/>
            <person name="Allen A."/>
            <person name="Barry K."/>
            <person name="Falciatore A."/>
            <person name="Ferrante M."/>
            <person name="Fortunato A.E."/>
            <person name="Gloeckner G."/>
            <person name="Gruber A."/>
            <person name="Hipkin R."/>
            <person name="Janech M."/>
            <person name="Kroth P."/>
            <person name="Leese F."/>
            <person name="Lindquist E."/>
            <person name="Lyon B.R."/>
            <person name="Martin J."/>
            <person name="Mayer C."/>
            <person name="Parker M."/>
            <person name="Quesneville H."/>
            <person name="Raymond J."/>
            <person name="Uhlig C."/>
            <person name="Valentin K.U."/>
            <person name="Worden A.Z."/>
            <person name="Armbrust E.V."/>
            <person name="Bowler C."/>
            <person name="Green B."/>
            <person name="Moulton V."/>
            <person name="Van Oosterhout C."/>
            <person name="Grigoriev I."/>
        </authorList>
    </citation>
    <scope>NUCLEOTIDE SEQUENCE [LARGE SCALE GENOMIC DNA]</scope>
    <source>
        <strain evidence="1 2">CCMP1102</strain>
    </source>
</reference>
<name>A0A1E7ETF0_9STRA</name>
<dbReference type="InParanoid" id="A0A1E7ETF0"/>
<dbReference type="Proteomes" id="UP000095751">
    <property type="component" value="Unassembled WGS sequence"/>
</dbReference>
<organism evidence="1 2">
    <name type="scientific">Fragilariopsis cylindrus CCMP1102</name>
    <dbReference type="NCBI Taxonomy" id="635003"/>
    <lineage>
        <taxon>Eukaryota</taxon>
        <taxon>Sar</taxon>
        <taxon>Stramenopiles</taxon>
        <taxon>Ochrophyta</taxon>
        <taxon>Bacillariophyta</taxon>
        <taxon>Bacillariophyceae</taxon>
        <taxon>Bacillariophycidae</taxon>
        <taxon>Bacillariales</taxon>
        <taxon>Bacillariaceae</taxon>
        <taxon>Fragilariopsis</taxon>
    </lineage>
</organism>
<accession>A0A1E7ETF0</accession>